<reference evidence="1 2" key="1">
    <citation type="submission" date="2014-06" db="EMBL/GenBank/DDBJ databases">
        <title>Evolutionary Origins and Diversification of the Mycorrhizal Mutualists.</title>
        <authorList>
            <consortium name="DOE Joint Genome Institute"/>
            <consortium name="Mycorrhizal Genomics Consortium"/>
            <person name="Kohler A."/>
            <person name="Kuo A."/>
            <person name="Nagy L.G."/>
            <person name="Floudas D."/>
            <person name="Copeland A."/>
            <person name="Barry K.W."/>
            <person name="Cichocki N."/>
            <person name="Veneault-Fourrey C."/>
            <person name="LaButti K."/>
            <person name="Lindquist E.A."/>
            <person name="Lipzen A."/>
            <person name="Lundell T."/>
            <person name="Morin E."/>
            <person name="Murat C."/>
            <person name="Riley R."/>
            <person name="Ohm R."/>
            <person name="Sun H."/>
            <person name="Tunlid A."/>
            <person name="Henrissat B."/>
            <person name="Grigoriev I.V."/>
            <person name="Hibbett D.S."/>
            <person name="Martin F."/>
        </authorList>
    </citation>
    <scope>NUCLEOTIDE SEQUENCE [LARGE SCALE GENOMIC DNA]</scope>
    <source>
        <strain evidence="1 2">SS14</strain>
    </source>
</reference>
<proteinExistence type="predicted"/>
<evidence type="ECO:0000313" key="2">
    <source>
        <dbReference type="Proteomes" id="UP000054279"/>
    </source>
</evidence>
<gene>
    <name evidence="1" type="ORF">M422DRAFT_45981</name>
</gene>
<keyword evidence="2" id="KW-1185">Reference proteome</keyword>
<organism evidence="1 2">
    <name type="scientific">Sphaerobolus stellatus (strain SS14)</name>
    <dbReference type="NCBI Taxonomy" id="990650"/>
    <lineage>
        <taxon>Eukaryota</taxon>
        <taxon>Fungi</taxon>
        <taxon>Dikarya</taxon>
        <taxon>Basidiomycota</taxon>
        <taxon>Agaricomycotina</taxon>
        <taxon>Agaricomycetes</taxon>
        <taxon>Phallomycetidae</taxon>
        <taxon>Geastrales</taxon>
        <taxon>Sphaerobolaceae</taxon>
        <taxon>Sphaerobolus</taxon>
    </lineage>
</organism>
<sequence length="108" mass="11803">MLPKHADGLSINPHACVIGIYLAVSEFHLGEDEDEPSNSPHPQSPEIFQKLDIDNIAHAIRENTRCAIFSTFPGTSVPLAYSEQSQLENITSSASAFHHIGNIELHVS</sequence>
<name>A0A0C9W3V6_SPHS4</name>
<accession>A0A0C9W3V6</accession>
<dbReference type="HOGENOM" id="CLU_2198680_0_0_1"/>
<dbReference type="AlphaFoldDB" id="A0A0C9W3V6"/>
<dbReference type="Proteomes" id="UP000054279">
    <property type="component" value="Unassembled WGS sequence"/>
</dbReference>
<protein>
    <submittedName>
        <fullName evidence="1">Uncharacterized protein</fullName>
    </submittedName>
</protein>
<dbReference type="EMBL" id="KN837105">
    <property type="protein sequence ID" value="KIJ46827.1"/>
    <property type="molecule type" value="Genomic_DNA"/>
</dbReference>
<evidence type="ECO:0000313" key="1">
    <source>
        <dbReference type="EMBL" id="KIJ46827.1"/>
    </source>
</evidence>